<feature type="compositionally biased region" description="Low complexity" evidence="8">
    <location>
        <begin position="789"/>
        <end position="804"/>
    </location>
</feature>
<organism evidence="11 12">
    <name type="scientific">Coptis chinensis</name>
    <dbReference type="NCBI Taxonomy" id="261450"/>
    <lineage>
        <taxon>Eukaryota</taxon>
        <taxon>Viridiplantae</taxon>
        <taxon>Streptophyta</taxon>
        <taxon>Embryophyta</taxon>
        <taxon>Tracheophyta</taxon>
        <taxon>Spermatophyta</taxon>
        <taxon>Magnoliopsida</taxon>
        <taxon>Ranunculales</taxon>
        <taxon>Ranunculaceae</taxon>
        <taxon>Coptidoideae</taxon>
        <taxon>Coptis</taxon>
    </lineage>
</organism>
<dbReference type="PROSITE" id="PS50082">
    <property type="entry name" value="WD_REPEATS_2"/>
    <property type="match status" value="1"/>
</dbReference>
<evidence type="ECO:0000256" key="5">
    <source>
        <dbReference type="ARBA" id="ARBA00022737"/>
    </source>
</evidence>
<name>A0A835I2V0_9MAGN</name>
<feature type="domain" description="Enhancer of mRNA-decapping protein 4 WD40 repeat region" evidence="9">
    <location>
        <begin position="165"/>
        <end position="281"/>
    </location>
</feature>
<keyword evidence="12" id="KW-1185">Reference proteome</keyword>
<dbReference type="Pfam" id="PF16529">
    <property type="entry name" value="Ge1_WD40"/>
    <property type="match status" value="1"/>
</dbReference>
<keyword evidence="5" id="KW-0677">Repeat</keyword>
<dbReference type="InterPro" id="IPR001680">
    <property type="entry name" value="WD40_rpt"/>
</dbReference>
<dbReference type="Proteomes" id="UP000631114">
    <property type="component" value="Unassembled WGS sequence"/>
</dbReference>
<feature type="compositionally biased region" description="Polar residues" evidence="8">
    <location>
        <begin position="778"/>
        <end position="788"/>
    </location>
</feature>
<dbReference type="GO" id="GO:0031087">
    <property type="term" value="P:deadenylation-independent decapping of nuclear-transcribed mRNA"/>
    <property type="evidence" value="ECO:0007669"/>
    <property type="project" value="InterPro"/>
</dbReference>
<evidence type="ECO:0000313" key="12">
    <source>
        <dbReference type="Proteomes" id="UP000631114"/>
    </source>
</evidence>
<proteinExistence type="inferred from homology"/>
<dbReference type="InterPro" id="IPR036322">
    <property type="entry name" value="WD40_repeat_dom_sf"/>
</dbReference>
<feature type="region of interest" description="Disordered" evidence="8">
    <location>
        <begin position="469"/>
        <end position="542"/>
    </location>
</feature>
<feature type="domain" description="Enhancer of mRNA-decapping protein 4 C-terminal" evidence="10">
    <location>
        <begin position="1192"/>
        <end position="1295"/>
    </location>
</feature>
<keyword evidence="6" id="KW-0175">Coiled coil</keyword>
<evidence type="ECO:0000256" key="2">
    <source>
        <dbReference type="ARBA" id="ARBA00009639"/>
    </source>
</evidence>
<feature type="compositionally biased region" description="Low complexity" evidence="8">
    <location>
        <begin position="751"/>
        <end position="761"/>
    </location>
</feature>
<dbReference type="SMART" id="SM00320">
    <property type="entry name" value="WD40"/>
    <property type="match status" value="1"/>
</dbReference>
<evidence type="ECO:0008006" key="13">
    <source>
        <dbReference type="Google" id="ProtNLM"/>
    </source>
</evidence>
<evidence type="ECO:0000259" key="9">
    <source>
        <dbReference type="Pfam" id="PF16529"/>
    </source>
</evidence>
<dbReference type="InterPro" id="IPR045152">
    <property type="entry name" value="EDC4-like"/>
</dbReference>
<dbReference type="InterPro" id="IPR049404">
    <property type="entry name" value="EDC4_C"/>
</dbReference>
<evidence type="ECO:0000256" key="3">
    <source>
        <dbReference type="ARBA" id="ARBA00022490"/>
    </source>
</evidence>
<feature type="compositionally biased region" description="Acidic residues" evidence="8">
    <location>
        <begin position="734"/>
        <end position="743"/>
    </location>
</feature>
<feature type="compositionally biased region" description="Polar residues" evidence="8">
    <location>
        <begin position="1"/>
        <end position="12"/>
    </location>
</feature>
<dbReference type="Gene3D" id="1.10.220.100">
    <property type="entry name" value="conserved c-terminal region of ge- 1"/>
    <property type="match status" value="1"/>
</dbReference>
<dbReference type="InterPro" id="IPR015943">
    <property type="entry name" value="WD40/YVTN_repeat-like_dom_sf"/>
</dbReference>
<evidence type="ECO:0000256" key="6">
    <source>
        <dbReference type="ARBA" id="ARBA00023054"/>
    </source>
</evidence>
<evidence type="ECO:0000259" key="10">
    <source>
        <dbReference type="Pfam" id="PF21289"/>
    </source>
</evidence>
<protein>
    <recommendedName>
        <fullName evidence="13">Enhancer of mRNA-decapping protein 4 WD40 repeat region domain-containing protein</fullName>
    </recommendedName>
</protein>
<dbReference type="EMBL" id="JADFTS010000004">
    <property type="protein sequence ID" value="KAF9608068.1"/>
    <property type="molecule type" value="Genomic_DNA"/>
</dbReference>
<dbReference type="GO" id="GO:0000932">
    <property type="term" value="C:P-body"/>
    <property type="evidence" value="ECO:0007669"/>
    <property type="project" value="UniProtKB-SubCell"/>
</dbReference>
<sequence length="1319" mass="144753">MASPTGNPNQPGGQFLDVHKLFKQQPTPPNQNQISSPTPTGPYSYPPQPTNTQFHHHYHPYQLNNNPPTTNPINPGARLMALLTTEPPTQLPIPLQPTVSSIPATSEYSMPINPRVLIPNHPVSSPLPTSQPSKKLPTGRVLSGDYVVYDVDKRLQGEVQPQLEVTPITKYGSDPSLVVGRQIAVNRSYICYGLKLGNVRILNINTALRALLRGHVQRVTDMAFFREEVHLLASVSEDGRLFVWKINEGPDAEKKQQITGETVVAIQIVVEGAPVHPRVCWHSHKQVKIWEDRKALPLVVLRPHDGQPVYAANFLTATDRPNHINLVTAGPLNREVKIWTSASEEGWLLASDAESWRCTQILDLKSSTEPRVEEAFFNQVLALPHAGLILLANAKKNAIYAVHIEYGPNPAATHMDYIAEFTVAMPILSLTGTSDCLPEGEHVVQVYCVQTQAIQQYALELSQCLPPTPENTGLEKTDSGVYSELNPPNSDGFGSADSVTVSDAPETPTPVSRSESTPTRKYPASSGDSEVPSSPNISGKVSGFTNASDNIEVGLSSSAHGVDKTAFDYSVGRKVDPVPSSIPVIPSLDESLRRNEQEVIQNNVSVVTNPPIVFKHPTHLITPSEILSRTVSSFENCEVIQGMKEEAKVVVSNDDEAVEVEVKVVGETGFVNKVEIDSQREHQKKKTFSSQASSLSSGMVGDCCALSTESLTLVTRQADNGGFTEALNRSPNAGEEEILDSEDVPEKVSELTTTTTSLQQTIPSLKGKKQKGKNVQKSGPSSPSRSPFNSMDSSNESGSNSGVPSMEAAFSQVLLMQETLNQQTTMQKEMPKQMTTIVAAAVTKEGKRLEAALSRGTEKAVRSHFDAMWARLQEENAKREKLQQECTQQIISFISNVMNKDLPATFERTLKKELTSFAQSVARLVTPACREINFYIYCRFISGGDLLSIKFDCFRKSSLVLVGSHMYFCREEWEKKQWHNWRSLLVPNLIPQLRGKSKHSFRLLASKLFSQYSNSAVMPFQCTVISAIGISIKTGLYTIVADALRSTLEASVIPAFEMSCKAMFEQVDMVFQKGLVEHTAAAQQKFDTVHSPLTLALRIRCYFYGDWLYFDKETGDADEGHEAINSASLITQTLTGELAEGQRKLLALSVAGANSNTVNPLVTQLSNGPMGRNHDTAMPIEAPLDPTIELSRLISERKFGEAFTGALQRSDVSIVSWLCSQGILGMVPLPLSQGVLLALLQQLACDISNDTSQKLTWMREAVVAINPADPMIAVHVRPIFEQVYQRLGHTCSTPTTTAAEKSSIRLVMHVINSMLMSCK</sequence>
<dbReference type="Pfam" id="PF21289">
    <property type="entry name" value="EDC4_C"/>
    <property type="match status" value="1"/>
</dbReference>
<evidence type="ECO:0000256" key="7">
    <source>
        <dbReference type="PROSITE-ProRule" id="PRU00221"/>
    </source>
</evidence>
<gene>
    <name evidence="11" type="ORF">IFM89_005983</name>
</gene>
<feature type="region of interest" description="Disordered" evidence="8">
    <location>
        <begin position="722"/>
        <end position="804"/>
    </location>
</feature>
<reference evidence="11 12" key="1">
    <citation type="submission" date="2020-10" db="EMBL/GenBank/DDBJ databases">
        <title>The Coptis chinensis genome and diversification of protoberbering-type alkaloids.</title>
        <authorList>
            <person name="Wang B."/>
            <person name="Shu S."/>
            <person name="Song C."/>
            <person name="Liu Y."/>
        </authorList>
    </citation>
    <scope>NUCLEOTIDE SEQUENCE [LARGE SCALE GENOMIC DNA]</scope>
    <source>
        <strain evidence="11">HL-2020</strain>
        <tissue evidence="11">Leaf</tissue>
    </source>
</reference>
<feature type="compositionally biased region" description="Polar residues" evidence="8">
    <location>
        <begin position="526"/>
        <end position="542"/>
    </location>
</feature>
<evidence type="ECO:0000256" key="8">
    <source>
        <dbReference type="SAM" id="MobiDB-lite"/>
    </source>
</evidence>
<dbReference type="Gene3D" id="2.130.10.10">
    <property type="entry name" value="YVTN repeat-like/Quinoprotein amine dehydrogenase"/>
    <property type="match status" value="1"/>
</dbReference>
<dbReference type="InterPro" id="IPR044938">
    <property type="entry name" value="EDC4_C_sf"/>
</dbReference>
<evidence type="ECO:0000256" key="4">
    <source>
        <dbReference type="ARBA" id="ARBA00022574"/>
    </source>
</evidence>
<comment type="caution">
    <text evidence="11">The sequence shown here is derived from an EMBL/GenBank/DDBJ whole genome shotgun (WGS) entry which is preliminary data.</text>
</comment>
<dbReference type="SUPFAM" id="SSF50978">
    <property type="entry name" value="WD40 repeat-like"/>
    <property type="match status" value="1"/>
</dbReference>
<feature type="repeat" description="WD" evidence="7">
    <location>
        <begin position="212"/>
        <end position="254"/>
    </location>
</feature>
<evidence type="ECO:0000256" key="1">
    <source>
        <dbReference type="ARBA" id="ARBA00004201"/>
    </source>
</evidence>
<keyword evidence="4 7" id="KW-0853">WD repeat</keyword>
<evidence type="ECO:0000313" key="11">
    <source>
        <dbReference type="EMBL" id="KAF9608068.1"/>
    </source>
</evidence>
<feature type="region of interest" description="Disordered" evidence="8">
    <location>
        <begin position="1"/>
        <end position="52"/>
    </location>
</feature>
<dbReference type="FunFam" id="1.10.220.100:FF:000001">
    <property type="entry name" value="Enhancer of mRNA-decapping protein 4"/>
    <property type="match status" value="1"/>
</dbReference>
<dbReference type="PANTHER" id="PTHR15598:SF5">
    <property type="entry name" value="ENHANCER OF MRNA-DECAPPING PROTEIN 4"/>
    <property type="match status" value="1"/>
</dbReference>
<dbReference type="PANTHER" id="PTHR15598">
    <property type="entry name" value="ENHANCER OF MRNA-DECAPPING PROTEIN 4"/>
    <property type="match status" value="1"/>
</dbReference>
<dbReference type="OrthoDB" id="21128at2759"/>
<keyword evidence="3" id="KW-0963">Cytoplasm</keyword>
<comment type="similarity">
    <text evidence="2">Belongs to the WD repeat EDC4 family.</text>
</comment>
<comment type="subcellular location">
    <subcellularLocation>
        <location evidence="1">Cytoplasm</location>
        <location evidence="1">P-body</location>
    </subcellularLocation>
</comment>
<dbReference type="InterPro" id="IPR032401">
    <property type="entry name" value="EDC4_WD40"/>
</dbReference>
<accession>A0A835I2V0</accession>
<feature type="compositionally biased region" description="Polar residues" evidence="8">
    <location>
        <begin position="509"/>
        <end position="519"/>
    </location>
</feature>